<dbReference type="RefSeq" id="WP_209907001.1">
    <property type="nucleotide sequence ID" value="NZ_BAAAMI010000011.1"/>
</dbReference>
<reference evidence="2 3" key="1">
    <citation type="submission" date="2021-03" db="EMBL/GenBank/DDBJ databases">
        <title>Sequencing the genomes of 1000 actinobacteria strains.</title>
        <authorList>
            <person name="Klenk H.-P."/>
        </authorList>
    </citation>
    <scope>NUCLEOTIDE SEQUENCE [LARGE SCALE GENOMIC DNA]</scope>
    <source>
        <strain evidence="2 3">DSM 15454</strain>
    </source>
</reference>
<feature type="transmembrane region" description="Helical" evidence="1">
    <location>
        <begin position="138"/>
        <end position="158"/>
    </location>
</feature>
<organism evidence="2 3">
    <name type="scientific">Paeniglutamicibacter psychrophenolicus</name>
    <dbReference type="NCBI Taxonomy" id="257454"/>
    <lineage>
        <taxon>Bacteria</taxon>
        <taxon>Bacillati</taxon>
        <taxon>Actinomycetota</taxon>
        <taxon>Actinomycetes</taxon>
        <taxon>Micrococcales</taxon>
        <taxon>Micrococcaceae</taxon>
        <taxon>Paeniglutamicibacter</taxon>
    </lineage>
</organism>
<evidence type="ECO:0008006" key="4">
    <source>
        <dbReference type="Google" id="ProtNLM"/>
    </source>
</evidence>
<keyword evidence="1" id="KW-1133">Transmembrane helix</keyword>
<keyword evidence="3" id="KW-1185">Reference proteome</keyword>
<dbReference type="EMBL" id="JAGIOE010000001">
    <property type="protein sequence ID" value="MBP2373881.1"/>
    <property type="molecule type" value="Genomic_DNA"/>
</dbReference>
<evidence type="ECO:0000313" key="2">
    <source>
        <dbReference type="EMBL" id="MBP2373881.1"/>
    </source>
</evidence>
<accession>A0ABS4WCE8</accession>
<protein>
    <recommendedName>
        <fullName evidence="4">DUF2178 domain-containing protein</fullName>
    </recommendedName>
</protein>
<feature type="transmembrane region" description="Helical" evidence="1">
    <location>
        <begin position="70"/>
        <end position="89"/>
    </location>
</feature>
<gene>
    <name evidence="2" type="ORF">JOF46_001793</name>
</gene>
<keyword evidence="1" id="KW-0472">Membrane</keyword>
<dbReference type="Proteomes" id="UP000766570">
    <property type="component" value="Unassembled WGS sequence"/>
</dbReference>
<name>A0ABS4WCE8_9MICC</name>
<evidence type="ECO:0000313" key="3">
    <source>
        <dbReference type="Proteomes" id="UP000766570"/>
    </source>
</evidence>
<feature type="transmembrane region" description="Helical" evidence="1">
    <location>
        <begin position="34"/>
        <end position="58"/>
    </location>
</feature>
<sequence>MSKILYIGLSSIYAQKSKIFDIGGMLDMADEERISWVSVVSCGLGMLAFAGVVLMRVIGGTAVAEQNYSMPMIACMAVMMVPILAAKIWTGTRNQDKEDGPDERDREIARRGDQARYQVLLATCVPVLSMAFSGAEHFWIAAAVFAGLGTSFIVGAGVQIGGYRRGVPAW</sequence>
<comment type="caution">
    <text evidence="2">The sequence shown here is derived from an EMBL/GenBank/DDBJ whole genome shotgun (WGS) entry which is preliminary data.</text>
</comment>
<evidence type="ECO:0000256" key="1">
    <source>
        <dbReference type="SAM" id="Phobius"/>
    </source>
</evidence>
<keyword evidence="1" id="KW-0812">Transmembrane</keyword>
<proteinExistence type="predicted"/>